<gene>
    <name evidence="2" type="ORF">HMPREF9141_2241</name>
</gene>
<dbReference type="EMBL" id="AEWX01000030">
    <property type="protein sequence ID" value="EGC19202.1"/>
    <property type="molecule type" value="Genomic_DNA"/>
</dbReference>
<comment type="caution">
    <text evidence="2">The sequence shown here is derived from an EMBL/GenBank/DDBJ whole genome shotgun (WGS) entry which is preliminary data.</text>
</comment>
<reference evidence="2 3" key="1">
    <citation type="submission" date="2011-01" db="EMBL/GenBank/DDBJ databases">
        <authorList>
            <person name="Muzny D."/>
            <person name="Qin X."/>
            <person name="Deng J."/>
            <person name="Jiang H."/>
            <person name="Liu Y."/>
            <person name="Qu J."/>
            <person name="Song X.-Z."/>
            <person name="Zhang L."/>
            <person name="Thornton R."/>
            <person name="Coyle M."/>
            <person name="Francisco L."/>
            <person name="Jackson L."/>
            <person name="Javaid M."/>
            <person name="Korchina V."/>
            <person name="Kovar C."/>
            <person name="Mata R."/>
            <person name="Mathew T."/>
            <person name="Ngo R."/>
            <person name="Nguyen L."/>
            <person name="Nguyen N."/>
            <person name="Okwuonu G."/>
            <person name="Ongeri F."/>
            <person name="Pham C."/>
            <person name="Simmons D."/>
            <person name="Wilczek-Boney K."/>
            <person name="Hale W."/>
            <person name="Jakkamsetti A."/>
            <person name="Pham P."/>
            <person name="Ruth R."/>
            <person name="San Lucas F."/>
            <person name="Warren J."/>
            <person name="Zhang J."/>
            <person name="Zhao Z."/>
            <person name="Zhou C."/>
            <person name="Zhu D."/>
            <person name="Lee S."/>
            <person name="Bess C."/>
            <person name="Blankenburg K."/>
            <person name="Forbes L."/>
            <person name="Fu Q."/>
            <person name="Gubbala S."/>
            <person name="Hirani K."/>
            <person name="Jayaseelan J.C."/>
            <person name="Lara F."/>
            <person name="Munidasa M."/>
            <person name="Palculict T."/>
            <person name="Patil S."/>
            <person name="Pu L.-L."/>
            <person name="Saada N."/>
            <person name="Tang L."/>
            <person name="Weissenberger G."/>
            <person name="Zhu Y."/>
            <person name="Hemphill L."/>
            <person name="Shang Y."/>
            <person name="Youmans B."/>
            <person name="Ayvaz T."/>
            <person name="Ross M."/>
            <person name="Santibanez J."/>
            <person name="Aqrawi P."/>
            <person name="Gross S."/>
            <person name="Joshi V."/>
            <person name="Fowler G."/>
            <person name="Nazareth L."/>
            <person name="Reid J."/>
            <person name="Worley K."/>
            <person name="Petrosino J."/>
            <person name="Highlander S."/>
            <person name="Gibbs R."/>
        </authorList>
    </citation>
    <scope>NUCLEOTIDE SEQUENCE [LARGE SCALE GENOMIC DNA]</scope>
    <source>
        <strain evidence="2 3">DSM 16608</strain>
    </source>
</reference>
<evidence type="ECO:0000313" key="3">
    <source>
        <dbReference type="Proteomes" id="UP000005697"/>
    </source>
</evidence>
<evidence type="ECO:0000313" key="2">
    <source>
        <dbReference type="EMBL" id="EGC19202.1"/>
    </source>
</evidence>
<keyword evidence="3" id="KW-1185">Reference proteome</keyword>
<evidence type="ECO:0000256" key="1">
    <source>
        <dbReference type="SAM" id="MobiDB-lite"/>
    </source>
</evidence>
<dbReference type="AlphaFoldDB" id="F0F9H4"/>
<dbReference type="HOGENOM" id="CLU_2344304_0_0_10"/>
<feature type="region of interest" description="Disordered" evidence="1">
    <location>
        <begin position="1"/>
        <end position="68"/>
    </location>
</feature>
<organism evidence="2 3">
    <name type="scientific">Prevotella multiformis DSM 16608</name>
    <dbReference type="NCBI Taxonomy" id="888743"/>
    <lineage>
        <taxon>Bacteria</taxon>
        <taxon>Pseudomonadati</taxon>
        <taxon>Bacteroidota</taxon>
        <taxon>Bacteroidia</taxon>
        <taxon>Bacteroidales</taxon>
        <taxon>Prevotellaceae</taxon>
        <taxon>Prevotella</taxon>
    </lineage>
</organism>
<protein>
    <submittedName>
        <fullName evidence="2">Uncharacterized protein</fullName>
    </submittedName>
</protein>
<dbReference type="STRING" id="888743.HMPREF9141_2241"/>
<name>F0F9H4_9BACT</name>
<accession>F0F9H4</accession>
<proteinExistence type="predicted"/>
<sequence>MPHPRHEPLPRLSARPPERRSGRKRKNPGGPVLLFPTGREQEYRAAGNRNPDGREQDSQASGCERGLPPSCRLFRRRSSGQVLTGPFRKSRIVLSML</sequence>
<dbReference type="Proteomes" id="UP000005697">
    <property type="component" value="Unassembled WGS sequence"/>
</dbReference>